<name>A0ABQ6MDF3_9STRA</name>
<evidence type="ECO:0000259" key="10">
    <source>
        <dbReference type="SMART" id="SM00831"/>
    </source>
</evidence>
<keyword evidence="7 9" id="KW-0472">Membrane</keyword>
<dbReference type="SUPFAM" id="SSF81665">
    <property type="entry name" value="Calcium ATPase, transmembrane domain M"/>
    <property type="match status" value="1"/>
</dbReference>
<dbReference type="InterPro" id="IPR036412">
    <property type="entry name" value="HAD-like_sf"/>
</dbReference>
<dbReference type="Pfam" id="PF00690">
    <property type="entry name" value="Cation_ATPase_N"/>
    <property type="match status" value="1"/>
</dbReference>
<proteinExistence type="predicted"/>
<accession>A0ABQ6MDF3</accession>
<dbReference type="Gene3D" id="1.20.1110.10">
    <property type="entry name" value="Calcium-transporting ATPase, transmembrane domain"/>
    <property type="match status" value="1"/>
</dbReference>
<dbReference type="SMART" id="SM00831">
    <property type="entry name" value="Cation_ATPase_N"/>
    <property type="match status" value="1"/>
</dbReference>
<keyword evidence="12" id="KW-1185">Reference proteome</keyword>
<dbReference type="Gene3D" id="3.40.50.1000">
    <property type="entry name" value="HAD superfamily/HAD-like"/>
    <property type="match status" value="1"/>
</dbReference>
<dbReference type="SFLD" id="SFLDF00027">
    <property type="entry name" value="p-type_atpase"/>
    <property type="match status" value="1"/>
</dbReference>
<evidence type="ECO:0000313" key="11">
    <source>
        <dbReference type="EMBL" id="GMI24010.1"/>
    </source>
</evidence>
<dbReference type="PRINTS" id="PR00120">
    <property type="entry name" value="HATPASE"/>
</dbReference>
<comment type="subcellular location">
    <subcellularLocation>
        <location evidence="1">Membrane</location>
        <topology evidence="1">Multi-pass membrane protein</topology>
    </subcellularLocation>
</comment>
<evidence type="ECO:0000256" key="6">
    <source>
        <dbReference type="ARBA" id="ARBA00022989"/>
    </source>
</evidence>
<dbReference type="InterPro" id="IPR023299">
    <property type="entry name" value="ATPase_P-typ_cyto_dom_N"/>
</dbReference>
<feature type="domain" description="Cation-transporting P-type ATPase N-terminal" evidence="10">
    <location>
        <begin position="6"/>
        <end position="75"/>
    </location>
</feature>
<dbReference type="SUPFAM" id="SSF81653">
    <property type="entry name" value="Calcium ATPase, transduction domain A"/>
    <property type="match status" value="1"/>
</dbReference>
<dbReference type="InterPro" id="IPR018303">
    <property type="entry name" value="ATPase_P-typ_P_site"/>
</dbReference>
<dbReference type="InterPro" id="IPR044492">
    <property type="entry name" value="P_typ_ATPase_HD_dom"/>
</dbReference>
<dbReference type="Pfam" id="PF00122">
    <property type="entry name" value="E1-E2_ATPase"/>
    <property type="match status" value="1"/>
</dbReference>
<dbReference type="PANTHER" id="PTHR42861">
    <property type="entry name" value="CALCIUM-TRANSPORTING ATPASE"/>
    <property type="match status" value="1"/>
</dbReference>
<dbReference type="Gene3D" id="2.70.150.10">
    <property type="entry name" value="Calcium-transporting ATPase, cytoplasmic transduction domain A"/>
    <property type="match status" value="1"/>
</dbReference>
<dbReference type="PRINTS" id="PR00119">
    <property type="entry name" value="CATATPASE"/>
</dbReference>
<evidence type="ECO:0000313" key="12">
    <source>
        <dbReference type="Proteomes" id="UP001165060"/>
    </source>
</evidence>
<dbReference type="SFLD" id="SFLDG00002">
    <property type="entry name" value="C1.7:_P-type_atpase_like"/>
    <property type="match status" value="1"/>
</dbReference>
<evidence type="ECO:0000256" key="5">
    <source>
        <dbReference type="ARBA" id="ARBA00022967"/>
    </source>
</evidence>
<evidence type="ECO:0000256" key="7">
    <source>
        <dbReference type="ARBA" id="ARBA00023136"/>
    </source>
</evidence>
<evidence type="ECO:0000256" key="1">
    <source>
        <dbReference type="ARBA" id="ARBA00004141"/>
    </source>
</evidence>
<feature type="transmembrane region" description="Helical" evidence="9">
    <location>
        <begin position="640"/>
        <end position="662"/>
    </location>
</feature>
<dbReference type="SUPFAM" id="SSF81660">
    <property type="entry name" value="Metal cation-transporting ATPase, ATP-binding domain N"/>
    <property type="match status" value="1"/>
</dbReference>
<dbReference type="InterPro" id="IPR023298">
    <property type="entry name" value="ATPase_P-typ_TM_dom_sf"/>
</dbReference>
<keyword evidence="3" id="KW-0547">Nucleotide-binding</keyword>
<feature type="transmembrane region" description="Helical" evidence="9">
    <location>
        <begin position="229"/>
        <end position="254"/>
    </location>
</feature>
<dbReference type="Proteomes" id="UP001165060">
    <property type="component" value="Unassembled WGS sequence"/>
</dbReference>
<dbReference type="Pfam" id="PF00702">
    <property type="entry name" value="Hydrolase"/>
    <property type="match status" value="1"/>
</dbReference>
<dbReference type="InterPro" id="IPR023214">
    <property type="entry name" value="HAD_sf"/>
</dbReference>
<dbReference type="InterPro" id="IPR059000">
    <property type="entry name" value="ATPase_P-type_domA"/>
</dbReference>
<feature type="transmembrane region" description="Helical" evidence="9">
    <location>
        <begin position="668"/>
        <end position="686"/>
    </location>
</feature>
<gene>
    <name evidence="11" type="ORF">TeGR_g3524</name>
</gene>
<dbReference type="InterPro" id="IPR001757">
    <property type="entry name" value="P_typ_ATPase"/>
</dbReference>
<dbReference type="InterPro" id="IPR008250">
    <property type="entry name" value="ATPase_P-typ_transduc_dom_A_sf"/>
</dbReference>
<protein>
    <recommendedName>
        <fullName evidence="10">Cation-transporting P-type ATPase N-terminal domain-containing protein</fullName>
    </recommendedName>
</protein>
<evidence type="ECO:0000256" key="9">
    <source>
        <dbReference type="SAM" id="Phobius"/>
    </source>
</evidence>
<feature type="transmembrane region" description="Helical" evidence="9">
    <location>
        <begin position="821"/>
        <end position="842"/>
    </location>
</feature>
<dbReference type="SFLD" id="SFLDS00003">
    <property type="entry name" value="Haloacid_Dehalogenase"/>
    <property type="match status" value="1"/>
</dbReference>
<feature type="transmembrane region" description="Helical" evidence="9">
    <location>
        <begin position="707"/>
        <end position="726"/>
    </location>
</feature>
<dbReference type="EMBL" id="BRYB01001364">
    <property type="protein sequence ID" value="GMI24010.1"/>
    <property type="molecule type" value="Genomic_DNA"/>
</dbReference>
<dbReference type="PROSITE" id="PS00154">
    <property type="entry name" value="ATPASE_E1_E2"/>
    <property type="match status" value="1"/>
</dbReference>
<reference evidence="11 12" key="1">
    <citation type="journal article" date="2023" name="Commun. Biol.">
        <title>Genome analysis of Parmales, the sister group of diatoms, reveals the evolutionary specialization of diatoms from phago-mixotrophs to photoautotrophs.</title>
        <authorList>
            <person name="Ban H."/>
            <person name="Sato S."/>
            <person name="Yoshikawa S."/>
            <person name="Yamada K."/>
            <person name="Nakamura Y."/>
            <person name="Ichinomiya M."/>
            <person name="Sato N."/>
            <person name="Blanc-Mathieu R."/>
            <person name="Endo H."/>
            <person name="Kuwata A."/>
            <person name="Ogata H."/>
        </authorList>
    </citation>
    <scope>NUCLEOTIDE SEQUENCE [LARGE SCALE GENOMIC DNA]</scope>
</reference>
<feature type="region of interest" description="Disordered" evidence="8">
    <location>
        <begin position="876"/>
        <end position="919"/>
    </location>
</feature>
<dbReference type="SUPFAM" id="SSF56784">
    <property type="entry name" value="HAD-like"/>
    <property type="match status" value="1"/>
</dbReference>
<keyword evidence="4" id="KW-0067">ATP-binding</keyword>
<dbReference type="NCBIfam" id="TIGR01494">
    <property type="entry name" value="ATPase_P-type"/>
    <property type="match status" value="2"/>
</dbReference>
<feature type="transmembrane region" description="Helical" evidence="9">
    <location>
        <begin position="50"/>
        <end position="70"/>
    </location>
</feature>
<feature type="compositionally biased region" description="Basic and acidic residues" evidence="8">
    <location>
        <begin position="883"/>
        <end position="919"/>
    </location>
</feature>
<comment type="caution">
    <text evidence="11">The sequence shown here is derived from an EMBL/GenBank/DDBJ whole genome shotgun (WGS) entry which is preliminary data.</text>
</comment>
<keyword evidence="5" id="KW-1278">Translocase</keyword>
<evidence type="ECO:0000256" key="4">
    <source>
        <dbReference type="ARBA" id="ARBA00022840"/>
    </source>
</evidence>
<organism evidence="11 12">
    <name type="scientific">Tetraparma gracilis</name>
    <dbReference type="NCBI Taxonomy" id="2962635"/>
    <lineage>
        <taxon>Eukaryota</taxon>
        <taxon>Sar</taxon>
        <taxon>Stramenopiles</taxon>
        <taxon>Ochrophyta</taxon>
        <taxon>Bolidophyceae</taxon>
        <taxon>Parmales</taxon>
        <taxon>Triparmaceae</taxon>
        <taxon>Tetraparma</taxon>
    </lineage>
</organism>
<sequence length="961" mass="104219">MSDDGGPPAPDPNRVLTDLATGLTAEQAAASLAEWGRNEITVEPTNMLKLFVMQFVGIMQLILLVCAILSAAFGDFADFGIIIGLVSINGVLGFREERNSMIALAKLTAAIESKVTLVRGSSSSEVNVKELVPGDVILLVGGTKVPADVMWRSGDKMAIDTAALTGEPIPRTYPSDRYGTDVLCGTVVKEGEGYCQVLKTGEHTEFGAASKNVFEDKAVKVVSLFEQKILRVVLTVCFASIVIVLIEFLITGFLRRQFFLTSYEGYAAVVNALAIIVASIPIALPIIMQVTMALGAEELAVTHSAVVTSVPALQDIASMTILCSDKTGTLTTAEITIKADMVLPGSNFEAEEILTFAAAAANADKLGDPIDSAILRASGGKPEGWTQRRLIGFSPVTKRTLAFVTDPNGKDLVIAKGILSKIMDTSCLGGDDAEFQWKVTDGQELIDKMTKGDETLSKSGYKTISIGISYDEGNTFEFGGVLPMIDPPRHDTRKTIDFLHKANVSVKMITGDHKNIAIETGHLIDLGTDIHDGEEVADTSDPAVKKLIWEADGFAGTMPSTKRSVVECLKIDFGCVVGMTGDGVNDAPALSMAQVGVAVEGATDAAKNAAAIILTESGLSPIFGAVCTSRQIFRKVKSYVVFRIAASITIVLVLCILIFVSACQVRGVLIVLLALLNDLSMLPIAYDNVSASRKPELPRADEIVYRALFFGVTATFYSFVFFYTVFPMQLQAATYGAWIFREIYITPNPACSEQTQGFIWLYLTICTEFLIFTVRVPSNFFWQAAPPHWTLVVSVGLTMVLVSLLAGVWKMMYIGDILITWAWGFATFFATDITKVVFWRYIMREDVGETISYEEFLAADDDQSGEEHVKPIEHADLGMSEAAKSRDEARREEKHTRLSYIEKHGTHDDNDRSHDGQPDMLHRFVGRAFGFRPSPVWSADRFADNATAAAATEAVPTEGGE</sequence>
<keyword evidence="2 9" id="KW-0812">Transmembrane</keyword>
<feature type="transmembrane region" description="Helical" evidence="9">
    <location>
        <begin position="757"/>
        <end position="777"/>
    </location>
</feature>
<evidence type="ECO:0000256" key="8">
    <source>
        <dbReference type="SAM" id="MobiDB-lite"/>
    </source>
</evidence>
<dbReference type="InterPro" id="IPR004014">
    <property type="entry name" value="ATPase_P-typ_cation-transptr_N"/>
</dbReference>
<evidence type="ECO:0000256" key="2">
    <source>
        <dbReference type="ARBA" id="ARBA00022692"/>
    </source>
</evidence>
<feature type="transmembrane region" description="Helical" evidence="9">
    <location>
        <begin position="789"/>
        <end position="809"/>
    </location>
</feature>
<evidence type="ECO:0000256" key="3">
    <source>
        <dbReference type="ARBA" id="ARBA00022741"/>
    </source>
</evidence>
<dbReference type="Gene3D" id="3.40.1110.10">
    <property type="entry name" value="Calcium-transporting ATPase, cytoplasmic domain N"/>
    <property type="match status" value="1"/>
</dbReference>
<feature type="transmembrane region" description="Helical" evidence="9">
    <location>
        <begin position="266"/>
        <end position="287"/>
    </location>
</feature>
<keyword evidence="6 9" id="KW-1133">Transmembrane helix</keyword>